<comment type="catalytic activity">
    <reaction evidence="11">
        <text>N(4)-(alpha-D-Man-(1-&gt;2)-alpha-D-Man-(1-&gt;2)-alpha-D-Man-(1-&gt;3)-[alpha-D-Man-(1-&gt;3)-[alpha-D-Man-(1-&gt;2)-alpha-D-Man-(1-&gt;6)]-alpha-D-Man-(1-&gt;6)]-beta-D-Man-(1-&gt;4)-beta-D-GlcNAc-(1-&gt;4)-beta-D-GlcNAc)-L-asparaginyl-[protein] (N-glucan mannose isomer 8A1,2,3B1,3) + 3 H2O = N(4)-(alpha-D-Man-(1-&gt;3)-[alpha-D-Man-(1-&gt;3)-[alpha-D-Man-(1-&gt;6)]-alpha-D-Man-(1-&gt;6)]-beta-D-Man-(1-&gt;4)-beta-D-GlcNAc-(1-&gt;4)-beta-D-GlcNAc)-L-asparaginyl-[protein] (N-glucan mannose isomer 5A1,2) + 3 beta-D-mannose</text>
        <dbReference type="Rhea" id="RHEA:56028"/>
        <dbReference type="Rhea" id="RHEA-COMP:14358"/>
        <dbReference type="Rhea" id="RHEA-COMP:14367"/>
        <dbReference type="ChEBI" id="CHEBI:15377"/>
        <dbReference type="ChEBI" id="CHEBI:28563"/>
        <dbReference type="ChEBI" id="CHEBI:59087"/>
        <dbReference type="ChEBI" id="CHEBI:60628"/>
        <dbReference type="EC" id="3.2.1.113"/>
    </reaction>
</comment>
<sequence>MGGLSFLRVALLPLLLAIVTSAAGATLQRHERRLLRDQVLEMFDHAYGSYMRYAYPADELMPLSCRGRERGKEPSRGDVDDALGKFSLTLIDSLDTLVVLNRLDEFEDAVRMVVLDTRLDHDVVVSVFETNIRVLGGLLGGHVMAMMLQEKGERMQWYSGELLHMAKEVGYRLLPAFNTSSGLPYPRVNLKHGMVRPQSRTGVEVDTCTACAGTMLLEFAALSRLTGDSVFEDHARRAMDFLWDKRQRGSNLVGTVINIHTGDWVRRDSGVGAGIDSYYEYLFKAYILLGDDTFLERFNIHYEAIMKYISQPPLLLDVHMHKPTLNAKTWMDALLAFFPGLQVLKGDIRPAIETHEMLYQVTRRHNFLPEAFTTDFRVHWGQHPLRPEFAESTYFLFKATGDPYYLEVGKSIVENLNKLARVPCGFAAMKDVRTSSHEDRMDSFFLAEMFKYLYLLFAEKEDLVFDIEAYVFTTEAHLLPLSLSVSNANNSRNSTGNAFANSDDGSSDWACPNSQVLFPNDPTFAQTLREPFKNVVDEVCPKPKQQQDSPSLPAASPGTEPPLRARDFLATNQEHVDLLKKMGINIIQLPDGRVQLVHHASQAANSRDAADGLRFMQEMMDLSNQQKEDLPPRVVQIMSPPFLGRMVLTAGPAQFGVDLAIVEKGVQALVAVGEPLSGCSELVNGDAVVGKIALLQRGQCMFAEKARNVQLAGGVGTIIIDDTEGSSSDTAPFFQMAGDGKSTDDVGVPLLFLFHKEGRILLEALARGPLEVLLASRAQPLGGSKENQQGESAEQSGEILAQCENHQLSRTLDLAHAANAAANPSDDGARSGQQDQELPAEDAGRPRRESEEGDGENDSSVITCDERHAACDTDTDGDGTNEGVGGGGGGSCDGGDCGGDRGDADGSAEEVDRIESSSEELDSDSEKDPTENSSDSVGSDWTEELEAFAEYARDEL</sequence>
<dbReference type="RefSeq" id="XP_032814953.1">
    <property type="nucleotide sequence ID" value="XM_032959062.1"/>
</dbReference>
<accession>A0AAJ7TE26</accession>
<dbReference type="Gene3D" id="3.50.30.30">
    <property type="match status" value="1"/>
</dbReference>
<comment type="subcellular location">
    <subcellularLocation>
        <location evidence="2">Endoplasmic reticulum</location>
    </subcellularLocation>
</comment>
<dbReference type="InterPro" id="IPR046450">
    <property type="entry name" value="PA_dom_sf"/>
</dbReference>
<dbReference type="EC" id="3.2.1.-" evidence="15"/>
<comment type="similarity">
    <text evidence="4 15">Belongs to the glycosyl hydrolase 47 family.</text>
</comment>
<dbReference type="Pfam" id="PF01532">
    <property type="entry name" value="Glyco_hydro_47"/>
    <property type="match status" value="1"/>
</dbReference>
<keyword evidence="14" id="KW-0106">Calcium</keyword>
<keyword evidence="6 17" id="KW-0732">Signal</keyword>
<comment type="cofactor">
    <cofactor evidence="1 14">
        <name>Ca(2+)</name>
        <dbReference type="ChEBI" id="CHEBI:29108"/>
    </cofactor>
</comment>
<evidence type="ECO:0000256" key="13">
    <source>
        <dbReference type="PIRSR" id="PIRSR601382-1"/>
    </source>
</evidence>
<dbReference type="InterPro" id="IPR012341">
    <property type="entry name" value="6hp_glycosidase-like_sf"/>
</dbReference>
<feature type="active site" description="Proton donor" evidence="13">
    <location>
        <position position="370"/>
    </location>
</feature>
<dbReference type="InterPro" id="IPR044674">
    <property type="entry name" value="EDEM1/2/3"/>
</dbReference>
<dbReference type="AlphaFoldDB" id="A0AAJ7TE26"/>
<evidence type="ECO:0000256" key="11">
    <source>
        <dbReference type="ARBA" id="ARBA00047669"/>
    </source>
</evidence>
<evidence type="ECO:0000256" key="15">
    <source>
        <dbReference type="RuleBase" id="RU361193"/>
    </source>
</evidence>
<dbReference type="GO" id="GO:0016020">
    <property type="term" value="C:membrane"/>
    <property type="evidence" value="ECO:0007669"/>
    <property type="project" value="InterPro"/>
</dbReference>
<dbReference type="Pfam" id="PF02225">
    <property type="entry name" value="PA"/>
    <property type="match status" value="1"/>
</dbReference>
<feature type="binding site" evidence="14">
    <location>
        <position position="474"/>
    </location>
    <ligand>
        <name>Ca(2+)</name>
        <dbReference type="ChEBI" id="CHEBI:29108"/>
    </ligand>
</feature>
<feature type="compositionally biased region" description="Basic and acidic residues" evidence="16">
    <location>
        <begin position="898"/>
        <end position="916"/>
    </location>
</feature>
<dbReference type="GO" id="GO:0044322">
    <property type="term" value="C:endoplasmic reticulum quality control compartment"/>
    <property type="evidence" value="ECO:0007669"/>
    <property type="project" value="GOC"/>
</dbReference>
<feature type="domain" description="PA" evidence="18">
    <location>
        <begin position="669"/>
        <end position="760"/>
    </location>
</feature>
<evidence type="ECO:0000313" key="20">
    <source>
        <dbReference type="RefSeq" id="XP_032814953.1"/>
    </source>
</evidence>
<dbReference type="PANTHER" id="PTHR45679:SF2">
    <property type="entry name" value="ER DEGRADATION-ENHANCING ALPHA-MANNOSIDASE-LIKE PROTEIN 3"/>
    <property type="match status" value="1"/>
</dbReference>
<evidence type="ECO:0000256" key="14">
    <source>
        <dbReference type="PIRSR" id="PIRSR601382-2"/>
    </source>
</evidence>
<comment type="catalytic activity">
    <reaction evidence="12">
        <text>N(4)-(alpha-D-Man-(1-&gt;2)-alpha-D-Man-(1-&gt;2)-alpha-D-Man-(1-&gt;3)-[alpha-D-Man-(1-&gt;2)-alpha-D-Man-(1-&gt;3)-[alpha-D-Man-(1-&gt;2)-alpha-D-Man-(1-&gt;6)]-alpha-D-Man-(1-&gt;6)]-beta-D-Man-(1-&gt;4)-beta-D-GlcNAc-(1-&gt;4)-beta-D-GlcNAc)-L-asparaginyl-[protein] (N-glucan mannose isomer 9A1,2,3B1,2,3) + 4 H2O = N(4)-(alpha-D-Man-(1-&gt;3)-[alpha-D-Man-(1-&gt;3)-[alpha-D-Man-(1-&gt;6)]-alpha-D-Man-(1-&gt;6)]-beta-D-Man-(1-&gt;4)-beta-D-GlcNAc-(1-&gt;4)-beta-D-GlcNAc)-L-asparaginyl-[protein] (N-glucan mannose isomer 5A1,2) + 4 beta-D-mannose</text>
        <dbReference type="Rhea" id="RHEA:56008"/>
        <dbReference type="Rhea" id="RHEA-COMP:14356"/>
        <dbReference type="Rhea" id="RHEA-COMP:14367"/>
        <dbReference type="ChEBI" id="CHEBI:15377"/>
        <dbReference type="ChEBI" id="CHEBI:28563"/>
        <dbReference type="ChEBI" id="CHEBI:59087"/>
        <dbReference type="ChEBI" id="CHEBI:139493"/>
        <dbReference type="EC" id="3.2.1.113"/>
    </reaction>
</comment>
<evidence type="ECO:0000256" key="3">
    <source>
        <dbReference type="ARBA" id="ARBA00004922"/>
    </source>
</evidence>
<keyword evidence="19" id="KW-1185">Reference proteome</keyword>
<evidence type="ECO:0000259" key="18">
    <source>
        <dbReference type="Pfam" id="PF02225"/>
    </source>
</evidence>
<keyword evidence="7 15" id="KW-0378">Hydrolase</keyword>
<feature type="active site" description="Proton donor" evidence="13">
    <location>
        <position position="129"/>
    </location>
</feature>
<evidence type="ECO:0000256" key="4">
    <source>
        <dbReference type="ARBA" id="ARBA00007658"/>
    </source>
</evidence>
<dbReference type="PRINTS" id="PR00747">
    <property type="entry name" value="GLYHDRLASE47"/>
</dbReference>
<dbReference type="GeneID" id="116945012"/>
<dbReference type="GO" id="GO:0005975">
    <property type="term" value="P:carbohydrate metabolic process"/>
    <property type="evidence" value="ECO:0007669"/>
    <property type="project" value="InterPro"/>
</dbReference>
<dbReference type="SUPFAM" id="SSF52025">
    <property type="entry name" value="PA domain"/>
    <property type="match status" value="1"/>
</dbReference>
<reference evidence="20" key="1">
    <citation type="submission" date="2025-08" db="UniProtKB">
        <authorList>
            <consortium name="RefSeq"/>
        </authorList>
    </citation>
    <scope>IDENTIFICATION</scope>
    <source>
        <tissue evidence="20">Sperm</tissue>
    </source>
</reference>
<keyword evidence="10" id="KW-0834">Unfolded protein response</keyword>
<dbReference type="Proteomes" id="UP001318040">
    <property type="component" value="Chromosome 22"/>
</dbReference>
<evidence type="ECO:0000256" key="1">
    <source>
        <dbReference type="ARBA" id="ARBA00001913"/>
    </source>
</evidence>
<dbReference type="KEGG" id="pmrn:116945012"/>
<evidence type="ECO:0000256" key="6">
    <source>
        <dbReference type="ARBA" id="ARBA00022729"/>
    </source>
</evidence>
<dbReference type="GO" id="GO:1904380">
    <property type="term" value="P:endoplasmic reticulum mannose trimming"/>
    <property type="evidence" value="ECO:0007669"/>
    <property type="project" value="InterPro"/>
</dbReference>
<keyword evidence="15" id="KW-0326">Glycosidase</keyword>
<dbReference type="FunFam" id="1.50.10.10:FF:000008">
    <property type="entry name" value="alpha-1,2-Mannosidase"/>
    <property type="match status" value="1"/>
</dbReference>
<proteinExistence type="inferred from homology"/>
<evidence type="ECO:0000256" key="9">
    <source>
        <dbReference type="ARBA" id="ARBA00023180"/>
    </source>
</evidence>
<evidence type="ECO:0000256" key="12">
    <source>
        <dbReference type="ARBA" id="ARBA00048605"/>
    </source>
</evidence>
<comment type="pathway">
    <text evidence="3">Protein modification; protein glycosylation.</text>
</comment>
<feature type="region of interest" description="Disordered" evidence="16">
    <location>
        <begin position="820"/>
        <end position="945"/>
    </location>
</feature>
<dbReference type="GO" id="GO:0006986">
    <property type="term" value="P:response to unfolded protein"/>
    <property type="evidence" value="ECO:0007669"/>
    <property type="project" value="UniProtKB-KW"/>
</dbReference>
<dbReference type="InterPro" id="IPR003137">
    <property type="entry name" value="PA_domain"/>
</dbReference>
<evidence type="ECO:0000256" key="10">
    <source>
        <dbReference type="ARBA" id="ARBA00023230"/>
    </source>
</evidence>
<feature type="active site" evidence="13">
    <location>
        <position position="388"/>
    </location>
</feature>
<evidence type="ECO:0000256" key="5">
    <source>
        <dbReference type="ARBA" id="ARBA00022723"/>
    </source>
</evidence>
<dbReference type="PANTHER" id="PTHR45679">
    <property type="entry name" value="ER DEGRADATION-ENHANCING ALPHA-MANNOSIDASE-LIKE PROTEIN 2"/>
    <property type="match status" value="1"/>
</dbReference>
<evidence type="ECO:0000313" key="19">
    <source>
        <dbReference type="Proteomes" id="UP001318040"/>
    </source>
</evidence>
<evidence type="ECO:0000256" key="17">
    <source>
        <dbReference type="SAM" id="SignalP"/>
    </source>
</evidence>
<organism evidence="19 20">
    <name type="scientific">Petromyzon marinus</name>
    <name type="common">Sea lamprey</name>
    <dbReference type="NCBI Taxonomy" id="7757"/>
    <lineage>
        <taxon>Eukaryota</taxon>
        <taxon>Metazoa</taxon>
        <taxon>Chordata</taxon>
        <taxon>Craniata</taxon>
        <taxon>Vertebrata</taxon>
        <taxon>Cyclostomata</taxon>
        <taxon>Hyperoartia</taxon>
        <taxon>Petromyzontiformes</taxon>
        <taxon>Petromyzontidae</taxon>
        <taxon>Petromyzon</taxon>
    </lineage>
</organism>
<dbReference type="SUPFAM" id="SSF48225">
    <property type="entry name" value="Seven-hairpin glycosidases"/>
    <property type="match status" value="1"/>
</dbReference>
<evidence type="ECO:0000256" key="7">
    <source>
        <dbReference type="ARBA" id="ARBA00022801"/>
    </source>
</evidence>
<dbReference type="GO" id="GO:0004571">
    <property type="term" value="F:mannosyl-oligosaccharide 1,2-alpha-mannosidase activity"/>
    <property type="evidence" value="ECO:0007669"/>
    <property type="project" value="UniProtKB-EC"/>
</dbReference>
<evidence type="ECO:0000256" key="2">
    <source>
        <dbReference type="ARBA" id="ARBA00004240"/>
    </source>
</evidence>
<keyword evidence="9" id="KW-0325">Glycoprotein</keyword>
<dbReference type="Gene3D" id="1.50.10.10">
    <property type="match status" value="1"/>
</dbReference>
<feature type="active site" evidence="13">
    <location>
        <position position="276"/>
    </location>
</feature>
<dbReference type="InterPro" id="IPR001382">
    <property type="entry name" value="Glyco_hydro_47"/>
</dbReference>
<evidence type="ECO:0000256" key="8">
    <source>
        <dbReference type="ARBA" id="ARBA00022824"/>
    </source>
</evidence>
<keyword evidence="5 14" id="KW-0479">Metal-binding</keyword>
<name>A0AAJ7TE26_PETMA</name>
<feature type="signal peptide" evidence="17">
    <location>
        <begin position="1"/>
        <end position="22"/>
    </location>
</feature>
<feature type="region of interest" description="Disordered" evidence="16">
    <location>
        <begin position="541"/>
        <end position="564"/>
    </location>
</feature>
<feature type="compositionally biased region" description="Gly residues" evidence="16">
    <location>
        <begin position="880"/>
        <end position="897"/>
    </location>
</feature>
<keyword evidence="8" id="KW-0256">Endoplasmic reticulum</keyword>
<protein>
    <recommendedName>
        <fullName evidence="15">alpha-1,2-Mannosidase</fullName>
        <ecNumber evidence="15">3.2.1.-</ecNumber>
    </recommendedName>
</protein>
<evidence type="ECO:0000256" key="16">
    <source>
        <dbReference type="SAM" id="MobiDB-lite"/>
    </source>
</evidence>
<gene>
    <name evidence="20" type="primary">LOC116945012</name>
</gene>
<dbReference type="InterPro" id="IPR036026">
    <property type="entry name" value="Seven-hairpin_glycosidases"/>
</dbReference>
<dbReference type="GO" id="GO:0005509">
    <property type="term" value="F:calcium ion binding"/>
    <property type="evidence" value="ECO:0007669"/>
    <property type="project" value="InterPro"/>
</dbReference>
<feature type="chain" id="PRO_5042476954" description="alpha-1,2-Mannosidase" evidence="17">
    <location>
        <begin position="23"/>
        <end position="956"/>
    </location>
</feature>